<dbReference type="EMBL" id="MVGR01000004">
    <property type="protein sequence ID" value="OPF17115.1"/>
    <property type="molecule type" value="Genomic_DNA"/>
</dbReference>
<keyword evidence="1" id="KW-0472">Membrane</keyword>
<dbReference type="RefSeq" id="WP_002799068.1">
    <property type="nucleotide sequence ID" value="NZ_MVGR01000004.1"/>
</dbReference>
<name>A0A1V4BSE2_MICAE</name>
<dbReference type="AlphaFoldDB" id="A0A1V4BSE2"/>
<comment type="caution">
    <text evidence="2">The sequence shown here is derived from an EMBL/GenBank/DDBJ whole genome shotgun (WGS) entry which is preliminary data.</text>
</comment>
<keyword evidence="1" id="KW-0812">Transmembrane</keyword>
<proteinExistence type="predicted"/>
<evidence type="ECO:0000313" key="2">
    <source>
        <dbReference type="EMBL" id="OPF17115.1"/>
    </source>
</evidence>
<feature type="transmembrane region" description="Helical" evidence="1">
    <location>
        <begin position="148"/>
        <end position="167"/>
    </location>
</feature>
<dbReference type="Proteomes" id="UP000189835">
    <property type="component" value="Unassembled WGS sequence"/>
</dbReference>
<accession>A0A1V4BSE2</accession>
<reference evidence="2 3" key="1">
    <citation type="submission" date="2017-02" db="EMBL/GenBank/DDBJ databases">
        <title>Genome sequence of Microcystis aeruginosa KW.</title>
        <authorList>
            <person name="Oh H.-M."/>
            <person name="Ahn C.-Y."/>
            <person name="Jeong H."/>
            <person name="Srivastava A."/>
            <person name="Lee H.-G."/>
            <person name="Kang S.-R."/>
        </authorList>
    </citation>
    <scope>NUCLEOTIDE SEQUENCE [LARGE SCALE GENOMIC DNA]</scope>
    <source>
        <strain evidence="2 3">KW</strain>
    </source>
</reference>
<feature type="transmembrane region" description="Helical" evidence="1">
    <location>
        <begin position="19"/>
        <end position="35"/>
    </location>
</feature>
<keyword evidence="1" id="KW-1133">Transmembrane helix</keyword>
<feature type="transmembrane region" description="Helical" evidence="1">
    <location>
        <begin position="108"/>
        <end position="128"/>
    </location>
</feature>
<protein>
    <recommendedName>
        <fullName evidence="4">DUF4234 domain-containing protein</fullName>
    </recommendedName>
</protein>
<sequence>MSQYSQTGQIQQYSNIQPVWKFVFLYIITFGIYQLPWAHKHWKFLKEREGLKINAWLRSWFLGLTLFWLAKRIFALAEEKGYPEKPSPAAITGLFWFFVVLSRLPDPIWLISLFSFFPLLTVLKAANFYWEKEQPNLPLRTSWTGGEIAWTIFGVIFWLLVLIGLFMPTET</sequence>
<evidence type="ECO:0000256" key="1">
    <source>
        <dbReference type="SAM" id="Phobius"/>
    </source>
</evidence>
<evidence type="ECO:0000313" key="3">
    <source>
        <dbReference type="Proteomes" id="UP000189835"/>
    </source>
</evidence>
<organism evidence="2 3">
    <name type="scientific">Microcystis aeruginosa KW</name>
    <dbReference type="NCBI Taxonomy" id="1960155"/>
    <lineage>
        <taxon>Bacteria</taxon>
        <taxon>Bacillati</taxon>
        <taxon>Cyanobacteriota</taxon>
        <taxon>Cyanophyceae</taxon>
        <taxon>Oscillatoriophycideae</taxon>
        <taxon>Chroococcales</taxon>
        <taxon>Microcystaceae</taxon>
        <taxon>Microcystis</taxon>
    </lineage>
</organism>
<evidence type="ECO:0008006" key="4">
    <source>
        <dbReference type="Google" id="ProtNLM"/>
    </source>
</evidence>
<gene>
    <name evidence="2" type="ORF">B1L04_13640</name>
</gene>
<feature type="transmembrane region" description="Helical" evidence="1">
    <location>
        <begin position="55"/>
        <end position="74"/>
    </location>
</feature>